<dbReference type="Gene3D" id="1.10.760.10">
    <property type="entry name" value="Cytochrome c-like domain"/>
    <property type="match status" value="1"/>
</dbReference>
<evidence type="ECO:0000256" key="5">
    <source>
        <dbReference type="SAM" id="SignalP"/>
    </source>
</evidence>
<keyword evidence="5" id="KW-0732">Signal</keyword>
<dbReference type="InterPro" id="IPR036909">
    <property type="entry name" value="Cyt_c-like_dom_sf"/>
</dbReference>
<dbReference type="InterPro" id="IPR051459">
    <property type="entry name" value="Cytochrome_c-type_DH"/>
</dbReference>
<dbReference type="GO" id="GO:0009055">
    <property type="term" value="F:electron transfer activity"/>
    <property type="evidence" value="ECO:0007669"/>
    <property type="project" value="InterPro"/>
</dbReference>
<evidence type="ECO:0000313" key="8">
    <source>
        <dbReference type="Proteomes" id="UP000679220"/>
    </source>
</evidence>
<gene>
    <name evidence="7" type="ORF">KDU71_11775</name>
</gene>
<evidence type="ECO:0000256" key="3">
    <source>
        <dbReference type="ARBA" id="ARBA00023004"/>
    </source>
</evidence>
<evidence type="ECO:0000256" key="4">
    <source>
        <dbReference type="PROSITE-ProRule" id="PRU00433"/>
    </source>
</evidence>
<protein>
    <submittedName>
        <fullName evidence="7">Cytochrome c</fullName>
    </submittedName>
</protein>
<evidence type="ECO:0000259" key="6">
    <source>
        <dbReference type="PROSITE" id="PS51007"/>
    </source>
</evidence>
<keyword evidence="8" id="KW-1185">Reference proteome</keyword>
<dbReference type="Pfam" id="PF00034">
    <property type="entry name" value="Cytochrom_C"/>
    <property type="match status" value="1"/>
</dbReference>
<keyword evidence="1 4" id="KW-0349">Heme</keyword>
<dbReference type="EMBL" id="JAGTAR010000017">
    <property type="protein sequence ID" value="MBR8536239.1"/>
    <property type="molecule type" value="Genomic_DNA"/>
</dbReference>
<dbReference type="PANTHER" id="PTHR35008:SF8">
    <property type="entry name" value="ALCOHOL DEHYDROGENASE CYTOCHROME C SUBUNIT"/>
    <property type="match status" value="1"/>
</dbReference>
<dbReference type="SUPFAM" id="SSF46626">
    <property type="entry name" value="Cytochrome c"/>
    <property type="match status" value="1"/>
</dbReference>
<reference evidence="7" key="1">
    <citation type="journal article" date="2018" name="Int. J. Syst. Evol. Microbiol.">
        <title>Carboxylicivirga sediminis sp. nov., isolated from coastal sediment.</title>
        <authorList>
            <person name="Wang F.Q."/>
            <person name="Ren L.H."/>
            <person name="Zou R.J."/>
            <person name="Sun Y.Z."/>
            <person name="Liu X.J."/>
            <person name="Jiang F."/>
            <person name="Liu L.J."/>
        </authorList>
    </citation>
    <scope>NUCLEOTIDE SEQUENCE</scope>
    <source>
        <strain evidence="7">JR1</strain>
    </source>
</reference>
<dbReference type="PROSITE" id="PS51007">
    <property type="entry name" value="CYTC"/>
    <property type="match status" value="1"/>
</dbReference>
<sequence length="137" mass="15600">MKKLKMSMMVSCALVMLSFVLMSFVQEKKPWDVPAKYQSMTNPQAADDAEMIKIGKMNYARHCKSCHGNIGKGDGPKARSIDADLGDFTSAEFQAQKDGVIYYQSFIGRDDMPNFEKKIVDEEDRWAIVTYLRTLKK</sequence>
<dbReference type="GO" id="GO:0020037">
    <property type="term" value="F:heme binding"/>
    <property type="evidence" value="ECO:0007669"/>
    <property type="project" value="InterPro"/>
</dbReference>
<accession>A0A941F5D1</accession>
<proteinExistence type="predicted"/>
<dbReference type="AlphaFoldDB" id="A0A941F5D1"/>
<evidence type="ECO:0000313" key="7">
    <source>
        <dbReference type="EMBL" id="MBR8536239.1"/>
    </source>
</evidence>
<keyword evidence="3 4" id="KW-0408">Iron</keyword>
<dbReference type="GO" id="GO:0046872">
    <property type="term" value="F:metal ion binding"/>
    <property type="evidence" value="ECO:0007669"/>
    <property type="project" value="UniProtKB-KW"/>
</dbReference>
<evidence type="ECO:0000256" key="1">
    <source>
        <dbReference type="ARBA" id="ARBA00022617"/>
    </source>
</evidence>
<keyword evidence="2 4" id="KW-0479">Metal-binding</keyword>
<feature type="chain" id="PRO_5037806737" evidence="5">
    <location>
        <begin position="28"/>
        <end position="137"/>
    </location>
</feature>
<dbReference type="InterPro" id="IPR009056">
    <property type="entry name" value="Cyt_c-like_dom"/>
</dbReference>
<dbReference type="PANTHER" id="PTHR35008">
    <property type="entry name" value="BLL4482 PROTEIN-RELATED"/>
    <property type="match status" value="1"/>
</dbReference>
<feature type="domain" description="Cytochrome c" evidence="6">
    <location>
        <begin position="50"/>
        <end position="136"/>
    </location>
</feature>
<feature type="signal peptide" evidence="5">
    <location>
        <begin position="1"/>
        <end position="27"/>
    </location>
</feature>
<reference evidence="7" key="2">
    <citation type="submission" date="2021-04" db="EMBL/GenBank/DDBJ databases">
        <authorList>
            <person name="Zhang T."/>
            <person name="Zhang Y."/>
            <person name="Lu D."/>
            <person name="Zuo D."/>
            <person name="Du Z."/>
        </authorList>
    </citation>
    <scope>NUCLEOTIDE SEQUENCE</scope>
    <source>
        <strain evidence="7">JR1</strain>
    </source>
</reference>
<comment type="caution">
    <text evidence="7">The sequence shown here is derived from an EMBL/GenBank/DDBJ whole genome shotgun (WGS) entry which is preliminary data.</text>
</comment>
<evidence type="ECO:0000256" key="2">
    <source>
        <dbReference type="ARBA" id="ARBA00022723"/>
    </source>
</evidence>
<organism evidence="7 8">
    <name type="scientific">Carboxylicivirga sediminis</name>
    <dbReference type="NCBI Taxonomy" id="2006564"/>
    <lineage>
        <taxon>Bacteria</taxon>
        <taxon>Pseudomonadati</taxon>
        <taxon>Bacteroidota</taxon>
        <taxon>Bacteroidia</taxon>
        <taxon>Marinilabiliales</taxon>
        <taxon>Marinilabiliaceae</taxon>
        <taxon>Carboxylicivirga</taxon>
    </lineage>
</organism>
<dbReference type="Proteomes" id="UP000679220">
    <property type="component" value="Unassembled WGS sequence"/>
</dbReference>
<dbReference type="RefSeq" id="WP_212191154.1">
    <property type="nucleotide sequence ID" value="NZ_JAGTAR010000017.1"/>
</dbReference>
<name>A0A941F5D1_9BACT</name>